<gene>
    <name evidence="1" type="ORF">CHS0354_036606</name>
</gene>
<sequence>MLPQKDILAQQDWCRQQTIVEEFRKCKERMSNRMDIIRTRVRVIEVLMEDFLHDVAVPVEVIQLLGQARSILYKIDINTMPVSEASQVYTGHRCLCPTYQNRRPKEIFRHGAQTVDNK</sequence>
<evidence type="ECO:0000313" key="2">
    <source>
        <dbReference type="Proteomes" id="UP001195483"/>
    </source>
</evidence>
<evidence type="ECO:0000313" key="1">
    <source>
        <dbReference type="EMBL" id="KAK3609368.1"/>
    </source>
</evidence>
<reference evidence="1" key="3">
    <citation type="submission" date="2023-05" db="EMBL/GenBank/DDBJ databases">
        <authorList>
            <person name="Smith C.H."/>
        </authorList>
    </citation>
    <scope>NUCLEOTIDE SEQUENCE</scope>
    <source>
        <strain evidence="1">CHS0354</strain>
        <tissue evidence="1">Mantle</tissue>
    </source>
</reference>
<keyword evidence="2" id="KW-1185">Reference proteome</keyword>
<dbReference type="EMBL" id="JAEAOA010002143">
    <property type="protein sequence ID" value="KAK3609368.1"/>
    <property type="molecule type" value="Genomic_DNA"/>
</dbReference>
<proteinExistence type="predicted"/>
<reference evidence="1" key="2">
    <citation type="journal article" date="2021" name="Genome Biol. Evol.">
        <title>Developing a high-quality reference genome for a parasitic bivalve with doubly uniparental inheritance (Bivalvia: Unionida).</title>
        <authorList>
            <person name="Smith C.H."/>
        </authorList>
    </citation>
    <scope>NUCLEOTIDE SEQUENCE</scope>
    <source>
        <strain evidence="1">CHS0354</strain>
        <tissue evidence="1">Mantle</tissue>
    </source>
</reference>
<protein>
    <submittedName>
        <fullName evidence="1">Uncharacterized protein</fullName>
    </submittedName>
</protein>
<comment type="caution">
    <text evidence="1">The sequence shown here is derived from an EMBL/GenBank/DDBJ whole genome shotgun (WGS) entry which is preliminary data.</text>
</comment>
<reference evidence="1" key="1">
    <citation type="journal article" date="2021" name="Genome Biol. Evol.">
        <title>A High-Quality Reference Genome for a Parasitic Bivalve with Doubly Uniparental Inheritance (Bivalvia: Unionida).</title>
        <authorList>
            <person name="Smith C.H."/>
        </authorList>
    </citation>
    <scope>NUCLEOTIDE SEQUENCE</scope>
    <source>
        <strain evidence="1">CHS0354</strain>
    </source>
</reference>
<name>A0AAE0TGS0_9BIVA</name>
<dbReference type="Proteomes" id="UP001195483">
    <property type="component" value="Unassembled WGS sequence"/>
</dbReference>
<organism evidence="1 2">
    <name type="scientific">Potamilus streckersoni</name>
    <dbReference type="NCBI Taxonomy" id="2493646"/>
    <lineage>
        <taxon>Eukaryota</taxon>
        <taxon>Metazoa</taxon>
        <taxon>Spiralia</taxon>
        <taxon>Lophotrochozoa</taxon>
        <taxon>Mollusca</taxon>
        <taxon>Bivalvia</taxon>
        <taxon>Autobranchia</taxon>
        <taxon>Heteroconchia</taxon>
        <taxon>Palaeoheterodonta</taxon>
        <taxon>Unionida</taxon>
        <taxon>Unionoidea</taxon>
        <taxon>Unionidae</taxon>
        <taxon>Ambleminae</taxon>
        <taxon>Lampsilini</taxon>
        <taxon>Potamilus</taxon>
    </lineage>
</organism>
<dbReference type="AlphaFoldDB" id="A0AAE0TGS0"/>
<accession>A0AAE0TGS0</accession>